<gene>
    <name evidence="1" type="ORF">HGMM_F04B01C26</name>
</gene>
<reference evidence="1" key="1">
    <citation type="journal article" date="2005" name="Environ. Microbiol.">
        <title>Genetic and functional properties of uncultivated thermophilic crenarchaeotes from a subsurface gold mine as revealed by analysis of genome fragments.</title>
        <authorList>
            <person name="Nunoura T."/>
            <person name="Hirayama H."/>
            <person name="Takami H."/>
            <person name="Oida H."/>
            <person name="Nishi S."/>
            <person name="Shimamura S."/>
            <person name="Suzuki Y."/>
            <person name="Inagaki F."/>
            <person name="Takai K."/>
            <person name="Nealson K.H."/>
            <person name="Horikoshi K."/>
        </authorList>
    </citation>
    <scope>NUCLEOTIDE SEQUENCE</scope>
</reference>
<proteinExistence type="predicted"/>
<protein>
    <submittedName>
        <fullName evidence="1">Uncharacterized protein</fullName>
    </submittedName>
</protein>
<reference evidence="1" key="2">
    <citation type="journal article" date="2012" name="PLoS ONE">
        <title>A Deeply Branching Thermophilic Bacterium with an Ancient Acetyl-CoA Pathway Dominates a Subsurface Ecosystem.</title>
        <authorList>
            <person name="Takami H."/>
            <person name="Noguchi H."/>
            <person name="Takaki Y."/>
            <person name="Uchiyama I."/>
            <person name="Toyoda A."/>
            <person name="Nishi S."/>
            <person name="Chee G.-J."/>
            <person name="Arai W."/>
            <person name="Nunoura T."/>
            <person name="Itoh T."/>
            <person name="Hattori M."/>
            <person name="Takai K."/>
        </authorList>
    </citation>
    <scope>NUCLEOTIDE SEQUENCE</scope>
</reference>
<dbReference type="EMBL" id="AP011646">
    <property type="protein sequence ID" value="BAL53051.1"/>
    <property type="molecule type" value="Genomic_DNA"/>
</dbReference>
<sequence length="731" mass="82774">MSYLPGTLPAESGPLSRFLPVFEDGVATRWLQDYVPPGSWLLDPFGIAPRWALEIARAGYRLLVTVNNPLLFFIHQTLANPPSEAEFTAAMAELASTRKGEERLEIHIRNLYRTSCPNCHRPVQAEGYLWRRGENAPFAVLYSCTHCGSAGEHATEEADLVILQSLQATDALHRARALERVTPLDDPHRATVEEALEHYLPRPLYVLSTLTNRLQSLSPRHRQALTALLISIYDLGNNLWSHPAERPRPRQLVTPAQFREHNLWQALEKAPTQWSTHTGPVPCTEWPETPPETGGLCLFRGRVRDLVQQTDLPLFSAAITILPRPNQAFWTLSALWTGWLWGAEAVEPFKVVLERRRYDWAWNTEALRAALRATSRLLRPDTTVFALLTESEPPALTAALLAAQSAGFTLRELALRTPSDPVQITWERAEMRKESSSPDLQQTREALQDFLRQRGEPATYLHLHAAALSSLERQRALNAVLSSAGDTENALKAIHSHIQEALTEACHHWSTHESLESGLWGLKAPLESDSLADRVERYLVQFLQKHPQTTFLEIEDALYPRFSGLQTPSRGLLYAVLTSYAEKEDGLWHLRPEDSASARRRALQEMRKRLETLANRLGYRSKWVDEATLHWLEGEEVQVLLRLQASAQTGWLARASPAPRCILVLPGSRVGLLLYKSQRDPRLADALASWEILKFRHLRLLEEIPLLTRQTFDEQLRLDPPAHSASQMMLF</sequence>
<evidence type="ECO:0000313" key="1">
    <source>
        <dbReference type="EMBL" id="BAL53051.1"/>
    </source>
</evidence>
<accession>H5SA65</accession>
<organism evidence="1">
    <name type="scientific">uncultured Chloroflexota bacterium</name>
    <dbReference type="NCBI Taxonomy" id="166587"/>
    <lineage>
        <taxon>Bacteria</taxon>
        <taxon>Bacillati</taxon>
        <taxon>Chloroflexota</taxon>
        <taxon>environmental samples</taxon>
    </lineage>
</organism>
<dbReference type="AlphaFoldDB" id="H5SA65"/>
<name>H5SA65_9CHLR</name>